<reference evidence="1 2" key="1">
    <citation type="submission" date="2021-03" db="EMBL/GenBank/DDBJ databases">
        <title>Genomic Encyclopedia of Type Strains, Phase IV (KMG-IV): sequencing the most valuable type-strain genomes for metagenomic binning, comparative biology and taxonomic classification.</title>
        <authorList>
            <person name="Goeker M."/>
        </authorList>
    </citation>
    <scope>NUCLEOTIDE SEQUENCE [LARGE SCALE GENOMIC DNA]</scope>
    <source>
        <strain evidence="1 2">DSM 27563</strain>
    </source>
</reference>
<dbReference type="Pfam" id="PF04199">
    <property type="entry name" value="Cyclase"/>
    <property type="match status" value="1"/>
</dbReference>
<sequence>MIIDLTTKVREELVEPWLAKQEKKHIALGHVGTHLDTYLKSEIPLEYFKTRGVLIDASSYSEKREIDIKDVEKYEIKKGDFVLFRTDRINKTYGTVEYFKDHPELSQDLIKYLAKKEVAFIGIDAAGIRRAGEHTEADKYCEEKNVYVIENLSNLDKINFDEMNIYTMWLEDKEATGLRCRVIAEKRD</sequence>
<comment type="caution">
    <text evidence="1">The sequence shown here is derived from an EMBL/GenBank/DDBJ whole genome shotgun (WGS) entry which is preliminary data.</text>
</comment>
<dbReference type="PANTHER" id="PTHR31118:SF32">
    <property type="entry name" value="KYNURENINE FORMAMIDASE"/>
    <property type="match status" value="1"/>
</dbReference>
<dbReference type="EMBL" id="JAGGLJ010000010">
    <property type="protein sequence ID" value="MBP2025656.1"/>
    <property type="molecule type" value="Genomic_DNA"/>
</dbReference>
<name>A0ABS4KEG4_9FIRM</name>
<proteinExistence type="predicted"/>
<organism evidence="1 2">
    <name type="scientific">Peptoniphilus stercorisuis</name>
    <dbReference type="NCBI Taxonomy" id="1436965"/>
    <lineage>
        <taxon>Bacteria</taxon>
        <taxon>Bacillati</taxon>
        <taxon>Bacillota</taxon>
        <taxon>Tissierellia</taxon>
        <taxon>Tissierellales</taxon>
        <taxon>Peptoniphilaceae</taxon>
        <taxon>Peptoniphilus</taxon>
    </lineage>
</organism>
<dbReference type="InterPro" id="IPR007325">
    <property type="entry name" value="KFase/CYL"/>
</dbReference>
<dbReference type="Proteomes" id="UP001519306">
    <property type="component" value="Unassembled WGS sequence"/>
</dbReference>
<protein>
    <submittedName>
        <fullName evidence="1">Kynurenine formamidase</fullName>
    </submittedName>
</protein>
<dbReference type="RefSeq" id="WP_210060952.1">
    <property type="nucleotide sequence ID" value="NZ_JAGGLJ010000010.1"/>
</dbReference>
<dbReference type="PANTHER" id="PTHR31118">
    <property type="entry name" value="CYCLASE-LIKE PROTEIN 2"/>
    <property type="match status" value="1"/>
</dbReference>
<accession>A0ABS4KEG4</accession>
<evidence type="ECO:0000313" key="1">
    <source>
        <dbReference type="EMBL" id="MBP2025656.1"/>
    </source>
</evidence>
<dbReference type="InterPro" id="IPR037175">
    <property type="entry name" value="KFase_sf"/>
</dbReference>
<gene>
    <name evidence="1" type="ORF">J2Z71_001199</name>
</gene>
<dbReference type="Gene3D" id="3.50.30.50">
    <property type="entry name" value="Putative cyclase"/>
    <property type="match status" value="1"/>
</dbReference>
<keyword evidence="2" id="KW-1185">Reference proteome</keyword>
<dbReference type="SUPFAM" id="SSF102198">
    <property type="entry name" value="Putative cyclase"/>
    <property type="match status" value="1"/>
</dbReference>
<evidence type="ECO:0000313" key="2">
    <source>
        <dbReference type="Proteomes" id="UP001519306"/>
    </source>
</evidence>